<protein>
    <submittedName>
        <fullName evidence="1">Uncharacterized protein</fullName>
    </submittedName>
</protein>
<sequence>MDPEQDIVGTDAARKADEKRANFKPIKIAETGFFPAFALSQKPRSQVIKWQQDLEDREESYTLVVFEYTGNSEDKTPCHARLFVSDSAMAQFQATLQPVVNPSSSTTWHAFTVTNDFQYGQLNEAGEARFLVYHYKESKPYQHRFVNSRWVKAGNLTCELLHKSGFGSPAGLDFLDEQGRNYFGDFLHNFDGQVVEANVDVMDIISEIFE</sequence>
<organism evidence="1 2">
    <name type="scientific">Penicillium coprophilum</name>
    <dbReference type="NCBI Taxonomy" id="36646"/>
    <lineage>
        <taxon>Eukaryota</taxon>
        <taxon>Fungi</taxon>
        <taxon>Dikarya</taxon>
        <taxon>Ascomycota</taxon>
        <taxon>Pezizomycotina</taxon>
        <taxon>Eurotiomycetes</taxon>
        <taxon>Eurotiomycetidae</taxon>
        <taxon>Eurotiales</taxon>
        <taxon>Aspergillaceae</taxon>
        <taxon>Penicillium</taxon>
    </lineage>
</organism>
<proteinExistence type="predicted"/>
<reference evidence="2" key="1">
    <citation type="journal article" date="2017" name="Nat. Microbiol.">
        <title>Global analysis of biosynthetic gene clusters reveals vast potential of secondary metabolite production in Penicillium species.</title>
        <authorList>
            <person name="Nielsen J.C."/>
            <person name="Grijseels S."/>
            <person name="Prigent S."/>
            <person name="Ji B."/>
            <person name="Dainat J."/>
            <person name="Nielsen K.F."/>
            <person name="Frisvad J.C."/>
            <person name="Workman M."/>
            <person name="Nielsen J."/>
        </authorList>
    </citation>
    <scope>NUCLEOTIDE SEQUENCE [LARGE SCALE GENOMIC DNA]</scope>
    <source>
        <strain evidence="2">IBT 31321</strain>
    </source>
</reference>
<keyword evidence="2" id="KW-1185">Reference proteome</keyword>
<accession>A0A1V6V1I0</accession>
<gene>
    <name evidence="1" type="ORF">PENCOP_c002G00438</name>
</gene>
<dbReference type="EMBL" id="MDDG01000002">
    <property type="protein sequence ID" value="OQE44468.1"/>
    <property type="molecule type" value="Genomic_DNA"/>
</dbReference>
<dbReference type="AlphaFoldDB" id="A0A1V6V1I0"/>
<dbReference type="Proteomes" id="UP000191500">
    <property type="component" value="Unassembled WGS sequence"/>
</dbReference>
<name>A0A1V6V1I0_9EURO</name>
<evidence type="ECO:0000313" key="2">
    <source>
        <dbReference type="Proteomes" id="UP000191500"/>
    </source>
</evidence>
<evidence type="ECO:0000313" key="1">
    <source>
        <dbReference type="EMBL" id="OQE44468.1"/>
    </source>
</evidence>
<comment type="caution">
    <text evidence="1">The sequence shown here is derived from an EMBL/GenBank/DDBJ whole genome shotgun (WGS) entry which is preliminary data.</text>
</comment>